<protein>
    <submittedName>
        <fullName evidence="1">Uncharacterized protein</fullName>
    </submittedName>
</protein>
<gene>
    <name evidence="1" type="ORF">F0562_010410</name>
</gene>
<proteinExistence type="predicted"/>
<sequence>MEEATAVDDGTRTGGAHAEGRAYVMGGAFGQVSYCGTALSAAQIKVGGVGISSWLLVFEAKQKLCNGLDLSLSLIQSRTPEFRISWKEF</sequence>
<accession>A0A5J5A1K0</accession>
<dbReference type="Proteomes" id="UP000325577">
    <property type="component" value="Linkage Group LG4"/>
</dbReference>
<dbReference type="AlphaFoldDB" id="A0A5J5A1K0"/>
<dbReference type="EMBL" id="CM018047">
    <property type="protein sequence ID" value="KAA8524159.1"/>
    <property type="molecule type" value="Genomic_DNA"/>
</dbReference>
<name>A0A5J5A1K0_9ASTE</name>
<evidence type="ECO:0000313" key="2">
    <source>
        <dbReference type="Proteomes" id="UP000325577"/>
    </source>
</evidence>
<evidence type="ECO:0000313" key="1">
    <source>
        <dbReference type="EMBL" id="KAA8524159.1"/>
    </source>
</evidence>
<organism evidence="1 2">
    <name type="scientific">Nyssa sinensis</name>
    <dbReference type="NCBI Taxonomy" id="561372"/>
    <lineage>
        <taxon>Eukaryota</taxon>
        <taxon>Viridiplantae</taxon>
        <taxon>Streptophyta</taxon>
        <taxon>Embryophyta</taxon>
        <taxon>Tracheophyta</taxon>
        <taxon>Spermatophyta</taxon>
        <taxon>Magnoliopsida</taxon>
        <taxon>eudicotyledons</taxon>
        <taxon>Gunneridae</taxon>
        <taxon>Pentapetalae</taxon>
        <taxon>asterids</taxon>
        <taxon>Cornales</taxon>
        <taxon>Nyssaceae</taxon>
        <taxon>Nyssa</taxon>
    </lineage>
</organism>
<reference evidence="1 2" key="1">
    <citation type="submission" date="2019-09" db="EMBL/GenBank/DDBJ databases">
        <title>A chromosome-level genome assembly of the Chinese tupelo Nyssa sinensis.</title>
        <authorList>
            <person name="Yang X."/>
            <person name="Kang M."/>
            <person name="Yang Y."/>
            <person name="Xiong H."/>
            <person name="Wang M."/>
            <person name="Zhang Z."/>
            <person name="Wang Z."/>
            <person name="Wu H."/>
            <person name="Ma T."/>
            <person name="Liu J."/>
            <person name="Xi Z."/>
        </authorList>
    </citation>
    <scope>NUCLEOTIDE SEQUENCE [LARGE SCALE GENOMIC DNA]</scope>
    <source>
        <strain evidence="1">J267</strain>
        <tissue evidence="1">Leaf</tissue>
    </source>
</reference>
<keyword evidence="2" id="KW-1185">Reference proteome</keyword>